<accession>A0ABD5K1H9</accession>
<dbReference type="InterPro" id="IPR036709">
    <property type="entry name" value="Autotransporte_beta_dom_sf"/>
</dbReference>
<evidence type="ECO:0000256" key="2">
    <source>
        <dbReference type="SAM" id="MobiDB-lite"/>
    </source>
</evidence>
<proteinExistence type="predicted"/>
<dbReference type="SUPFAM" id="SSF51126">
    <property type="entry name" value="Pectin lyase-like"/>
    <property type="match status" value="4"/>
</dbReference>
<feature type="compositionally biased region" description="Gly residues" evidence="2">
    <location>
        <begin position="301"/>
        <end position="314"/>
    </location>
</feature>
<evidence type="ECO:0000256" key="3">
    <source>
        <dbReference type="SAM" id="SignalP"/>
    </source>
</evidence>
<feature type="chain" id="PRO_5044882827" evidence="3">
    <location>
        <begin position="19"/>
        <end position="2378"/>
    </location>
</feature>
<protein>
    <submittedName>
        <fullName evidence="5">Autotransporter-associated beta strand repeat-containing protein</fullName>
    </submittedName>
</protein>
<dbReference type="Gene3D" id="2.40.128.130">
    <property type="entry name" value="Autotransporter beta-domain"/>
    <property type="match status" value="1"/>
</dbReference>
<evidence type="ECO:0000256" key="1">
    <source>
        <dbReference type="ARBA" id="ARBA00022729"/>
    </source>
</evidence>
<keyword evidence="1 3" id="KW-0732">Signal</keyword>
<feature type="compositionally biased region" description="Gly residues" evidence="2">
    <location>
        <begin position="57"/>
        <end position="86"/>
    </location>
</feature>
<feature type="compositionally biased region" description="Low complexity" evidence="2">
    <location>
        <begin position="363"/>
        <end position="377"/>
    </location>
</feature>
<dbReference type="PROSITE" id="PS51208">
    <property type="entry name" value="AUTOTRANSPORTER"/>
    <property type="match status" value="1"/>
</dbReference>
<feature type="region of interest" description="Disordered" evidence="2">
    <location>
        <begin position="331"/>
        <end position="402"/>
    </location>
</feature>
<organism evidence="5 6">
    <name type="scientific">Ochrobactrum teleogrylli</name>
    <dbReference type="NCBI Taxonomy" id="2479765"/>
    <lineage>
        <taxon>Bacteria</taxon>
        <taxon>Pseudomonadati</taxon>
        <taxon>Pseudomonadota</taxon>
        <taxon>Alphaproteobacteria</taxon>
        <taxon>Hyphomicrobiales</taxon>
        <taxon>Brucellaceae</taxon>
        <taxon>Brucella/Ochrobactrum group</taxon>
        <taxon>Ochrobactrum</taxon>
    </lineage>
</organism>
<name>A0ABD5K1H9_9HYPH</name>
<sequence length="2378" mass="232373">MASTTALGRIFCALMVSATVIGSPLMVRNADAQQQSGTGGAGGAEGTPPSHYDAKGNPGGQGLGASATSGGGGGGGGAGGAAGGVHNGNHASSTSGGAGGEGARKAYGGAAGSNGIFGYSGISAPDVLVVHGFDGDSGKPGEGGKKGQGAFATGNGASGGGGGGGGGGGNGAIFTDSVTTLSGQTFIGGAGGAGGGGGQGGDGVTVWNVFTVTPGEGGSGGGGGGGGGGGVGISTSSDLTVSNGSTIMGGNGGAGGAGGISGMHADENTSGSVMVCEDDEGEIECSSPISLPSAPYDTLTTGGGRSGNGGGGGDAISSFGQSTIAIETGVTVKGGDGGQGGASLPGGNTASDGGDGGRGGNGVTTTATAAAVSNAGTITGGNGGDGGRGGGGADTGGNGGRGGDGGIGVSMAAGGTLTNSAGANITGGNAGAGGKAPSTPSSPPSWWYNGSNGQSGAAGVGVYFSSGDATLFNAGTISGGVNQDGSRAAAVQFTGSNNTLVLGAGYAFNGKVVADQNGQNTLVFGGAGAAQFDLTGFEKRFQGFDALEKRDTSTWTLTGSPETFNGNLGIHGGTLALTSGAQLNAENVVVGSAQGETASGQVSGIGTSLNVSGTLSVTGYGNDSLGIANGGRVNVGGDVVVGDTPSVVAGPENSLTVSGAGSSLHVGGAVNIGDLLSITEGGVVHGGQLMLGAGDPGSNTARVLVDGAGSLLNIAEVNVGYVGSGTLTVSNGARIGLAAGGSVVHVGQNGAQGTVNIGAAAGETAVAAGTIHSTVVLDGQGTLNLNHDTAGYRFDTTVQGTGTINFLGGETTIIGPRLAQFTGQSTVSNSSVVLTSSAVVGGTITVNAGGAISGSGTLGNTTINHGGKIAPSLQSPLTVNGDLTLQSGGTFVYGLGASNAEKAASIQVNGDLALNGATLKVDGSSTSSLLGYHRMISYSGSLTESNGGLIVGQTPATGPIAYNYRIQNAPNAVDLLVSANGLNILQTWGDTGTWSATEQNWYDPVGGNPSLLSQWGSGYAVFRGTGGTVTLDGTQTAVGLQFAGGDYTITGGAALNLTGYSDNVITIAVPELRVLAGETATIASTITGSDGLEKTGDGLLVLSGSNSYSGDTIVSAGILQVSAANNLGQATNGLTINNSTLQTTGALSLASFVSLGGEAAFDVASGTQLQLTGSISGAGSLTKQGEGTLLVGNAANSWSGGTLIEAGTLRMAANTPGALPNMTDYLMTGGTLDLNGNALTMRSLWGSGGTISIDNASLTVNQDEDTVFAGDITGAGVNSSLTKDGDGILVLTGSNGFQGETNILGGTLAIYEAQNIGTGSANIQISDAALATLGNITLTRDVELSGTATIDTLLGTALDLSSDVSGSGALYKDGAGSLILSGEATHGGGTTIANGFLQIGNGGATGSIAGNIVNNGGLVFNRQNSYAYSGMVSGAGALIQAGVGTTVLTGDNSYTGNTFISDGTLQIGDGGTTGSIIGGILNEGVLAVDRSDSYSIEGLIVGTGSFVQAGSGTTILAADNAYYGGTTIANGVLQLGTGGNSGWIEGNVVNDGALVFNRSDAVLFSGDISGSGGVNQIGSGATILSGDNSYTGGTSITLGALVIGNGGTTGSLMGNISNNGILGFNRSDTMTFAGAISGTGSVQQIGTGTTILTGSNTYTGATTITAGRLQIGDGGTSGSITGHVINNGTLAFDRSDTVTFDGMVWGDGKLEQAGSGALVLTGRNQYGGGVTVSSGTLQLGDGGENGTLAANVENNGQFVVNRSGTVVLKGDISGSGSFEQIGSGVTVLAGNNSYGGGTTVVAGTLVVGLGETGSIAGNIVNNGTLAFNRSDNYAFSGAISGSGAFWQIGEGTSVLSGNNSYSGATEVYAGRLAVNGSIASSSLVTVHEGGELGGNGMVSTTHIDGGTLAPGNSIGTLTVNGDLSFTGASTYAVEVSASDADRVNVTGQADLGGATVAATFAPDKYVMRRYTILNAEGGIGDSRFSTELTTDLPRSFTSNLSYDADNAYLDLTLNLTGLNVNQRNVSAALVDYFNREGQIPLAYGGLDAEGLTVTSGELATAVQQTTVDAMSQFMTTLTDPLVAGRATSATRDTSDPFMGRWNLWGAGYGASRSLDGDSIIGSHDLRSKINGVAVGADYRLSPDTLLGFAVAGGHGSFSLSDGLGSGDSDLFQLGLYGRQTVGNAYFSAALAYGWQDIETERAVALNGVDTLRADYNANAWSGRLETGYRFDTPWIGITPYAAGQFVNFNLPSYAEKLDGGRDSYALDYASKHETAGRSELGLRADKSFVLPDGVLTLAGRAAWLRNFNNDRAMMAVFAGLPGAGFVVNGATMPRDTGLASVSAEMLWNNGLSLGAAFDAEFSGNSSNYAGKGMLRYHW</sequence>
<feature type="compositionally biased region" description="Gly residues" evidence="2">
    <location>
        <begin position="332"/>
        <end position="344"/>
    </location>
</feature>
<feature type="region of interest" description="Disordered" evidence="2">
    <location>
        <begin position="135"/>
        <end position="158"/>
    </location>
</feature>
<feature type="region of interest" description="Disordered" evidence="2">
    <location>
        <begin position="32"/>
        <end position="102"/>
    </location>
</feature>
<dbReference type="InterPro" id="IPR013425">
    <property type="entry name" value="Autotrns_rpt"/>
</dbReference>
<dbReference type="PANTHER" id="PTHR35037:SF3">
    <property type="entry name" value="C-TERMINAL REGION OF AIDA-LIKE PROTEIN"/>
    <property type="match status" value="1"/>
</dbReference>
<dbReference type="InterPro" id="IPR005546">
    <property type="entry name" value="Autotransporte_beta"/>
</dbReference>
<dbReference type="SMART" id="SM00869">
    <property type="entry name" value="Autotransporter"/>
    <property type="match status" value="1"/>
</dbReference>
<feature type="region of interest" description="Disordered" evidence="2">
    <location>
        <begin position="284"/>
        <end position="318"/>
    </location>
</feature>
<feature type="compositionally biased region" description="Gly residues" evidence="2">
    <location>
        <begin position="353"/>
        <end position="362"/>
    </location>
</feature>
<dbReference type="InterPro" id="IPR012332">
    <property type="entry name" value="Autotransporter_pectin_lyase_C"/>
</dbReference>
<dbReference type="InterPro" id="IPR011050">
    <property type="entry name" value="Pectin_lyase_fold/virulence"/>
</dbReference>
<dbReference type="Gene3D" id="2.160.20.20">
    <property type="match status" value="4"/>
</dbReference>
<feature type="compositionally biased region" description="Gly residues" evidence="2">
    <location>
        <begin position="378"/>
        <end position="402"/>
    </location>
</feature>
<feature type="signal peptide" evidence="3">
    <location>
        <begin position="1"/>
        <end position="18"/>
    </location>
</feature>
<reference evidence="5 6" key="1">
    <citation type="submission" date="2024-03" db="EMBL/GenBank/DDBJ databases">
        <title>Reference genomes for the five species model microbial community.</title>
        <authorList>
            <person name="Padfield D."/>
        </authorList>
    </citation>
    <scope>NUCLEOTIDE SEQUENCE [LARGE SCALE GENOMIC DNA]</scope>
    <source>
        <strain evidence="5 6">AB1</strain>
    </source>
</reference>
<evidence type="ECO:0000313" key="5">
    <source>
        <dbReference type="EMBL" id="MEJ5901985.1"/>
    </source>
</evidence>
<dbReference type="NCBIfam" id="TIGR02601">
    <property type="entry name" value="autotrns_rpt"/>
    <property type="match status" value="11"/>
</dbReference>
<dbReference type="Pfam" id="PF12951">
    <property type="entry name" value="PATR"/>
    <property type="match status" value="12"/>
</dbReference>
<gene>
    <name evidence="5" type="ORF">WIX40_17935</name>
</gene>
<evidence type="ECO:0000313" key="6">
    <source>
        <dbReference type="Proteomes" id="UP001362311"/>
    </source>
</evidence>
<feature type="region of interest" description="Disordered" evidence="2">
    <location>
        <begin position="428"/>
        <end position="450"/>
    </location>
</feature>
<dbReference type="SUPFAM" id="SSF103515">
    <property type="entry name" value="Autotransporter"/>
    <property type="match status" value="1"/>
</dbReference>
<feature type="domain" description="Autotransporter" evidence="4">
    <location>
        <begin position="2096"/>
        <end position="2378"/>
    </location>
</feature>
<comment type="caution">
    <text evidence="5">The sequence shown here is derived from an EMBL/GenBank/DDBJ whole genome shotgun (WGS) entry which is preliminary data.</text>
</comment>
<dbReference type="InterPro" id="IPR051551">
    <property type="entry name" value="Autotransporter_adhesion"/>
</dbReference>
<evidence type="ECO:0000259" key="4">
    <source>
        <dbReference type="PROSITE" id="PS51208"/>
    </source>
</evidence>
<dbReference type="EMBL" id="JBBHKQ010000002">
    <property type="protein sequence ID" value="MEJ5901985.1"/>
    <property type="molecule type" value="Genomic_DNA"/>
</dbReference>
<feature type="compositionally biased region" description="Basic and acidic residues" evidence="2">
    <location>
        <begin position="135"/>
        <end position="145"/>
    </location>
</feature>
<dbReference type="RefSeq" id="WP_339441179.1">
    <property type="nucleotide sequence ID" value="NZ_JBBHKQ010000002.1"/>
</dbReference>
<dbReference type="Proteomes" id="UP001362311">
    <property type="component" value="Unassembled WGS sequence"/>
</dbReference>
<dbReference type="PANTHER" id="PTHR35037">
    <property type="entry name" value="C-TERMINAL REGION OF AIDA-LIKE PROTEIN"/>
    <property type="match status" value="1"/>
</dbReference>